<evidence type="ECO:0000256" key="1">
    <source>
        <dbReference type="SAM" id="MobiDB-lite"/>
    </source>
</evidence>
<evidence type="ECO:0000313" key="2">
    <source>
        <dbReference type="EMBL" id="MFC3860023.1"/>
    </source>
</evidence>
<organism evidence="2 3">
    <name type="scientific">Deinococcus antarcticus</name>
    <dbReference type="NCBI Taxonomy" id="1298767"/>
    <lineage>
        <taxon>Bacteria</taxon>
        <taxon>Thermotogati</taxon>
        <taxon>Deinococcota</taxon>
        <taxon>Deinococci</taxon>
        <taxon>Deinococcales</taxon>
        <taxon>Deinococcaceae</taxon>
        <taxon>Deinococcus</taxon>
    </lineage>
</organism>
<proteinExistence type="predicted"/>
<reference evidence="3" key="1">
    <citation type="journal article" date="2019" name="Int. J. Syst. Evol. Microbiol.">
        <title>The Global Catalogue of Microorganisms (GCM) 10K type strain sequencing project: providing services to taxonomists for standard genome sequencing and annotation.</title>
        <authorList>
            <consortium name="The Broad Institute Genomics Platform"/>
            <consortium name="The Broad Institute Genome Sequencing Center for Infectious Disease"/>
            <person name="Wu L."/>
            <person name="Ma J."/>
        </authorList>
    </citation>
    <scope>NUCLEOTIDE SEQUENCE [LARGE SCALE GENOMIC DNA]</scope>
    <source>
        <strain evidence="3">CCTCC AB 2013263</strain>
    </source>
</reference>
<comment type="caution">
    <text evidence="2">The sequence shown here is derived from an EMBL/GenBank/DDBJ whole genome shotgun (WGS) entry which is preliminary data.</text>
</comment>
<evidence type="ECO:0008006" key="4">
    <source>
        <dbReference type="Google" id="ProtNLM"/>
    </source>
</evidence>
<accession>A0ABV8A301</accession>
<sequence length="173" mass="19832">MPQSETEWLGDGLPDPQQENVEANPSEVVRLLNGGGLYVRTGLLLLPQKWLGREGELAVKLGVSHVNYQQWKTPQIQAGQSFLMYTAERLADELDALCQQKYPRSTLLVSMLDLPLTALHPAERRKFWQFMYSAFGKRPRGLLLTLPERTSVLPDETDLENWLESRRVARWNN</sequence>
<keyword evidence="3" id="KW-1185">Reference proteome</keyword>
<dbReference type="RefSeq" id="WP_380076176.1">
    <property type="nucleotide sequence ID" value="NZ_JBHRZF010000043.1"/>
</dbReference>
<dbReference type="Proteomes" id="UP001595748">
    <property type="component" value="Unassembled WGS sequence"/>
</dbReference>
<protein>
    <recommendedName>
        <fullName evidence="4">DUF2868 domain-containing protein</fullName>
    </recommendedName>
</protein>
<gene>
    <name evidence="2" type="ORF">ACFOPQ_04495</name>
</gene>
<evidence type="ECO:0000313" key="3">
    <source>
        <dbReference type="Proteomes" id="UP001595748"/>
    </source>
</evidence>
<name>A0ABV8A301_9DEIO</name>
<feature type="region of interest" description="Disordered" evidence="1">
    <location>
        <begin position="1"/>
        <end position="20"/>
    </location>
</feature>
<dbReference type="EMBL" id="JBHRZF010000043">
    <property type="protein sequence ID" value="MFC3860023.1"/>
    <property type="molecule type" value="Genomic_DNA"/>
</dbReference>